<sequence>MRAVVCEAATNSDSIVESATHACFLHIHATKAPAIITTPPLTDFLSFLSAA</sequence>
<evidence type="ECO:0000313" key="2">
    <source>
        <dbReference type="Proteomes" id="UP000441208"/>
    </source>
</evidence>
<reference evidence="1 2" key="1">
    <citation type="submission" date="2018-08" db="EMBL/GenBank/DDBJ databases">
        <title>Genomic investigation of the strawberry pathogen Phytophthora fragariae indicates pathogenicity is determined by transcriptional variation in three key races.</title>
        <authorList>
            <person name="Adams T.M."/>
            <person name="Armitage A.D."/>
            <person name="Sobczyk M.K."/>
            <person name="Bates H.J."/>
            <person name="Dunwell J.M."/>
            <person name="Nellist C.F."/>
            <person name="Harrison R.J."/>
        </authorList>
    </citation>
    <scope>NUCLEOTIDE SEQUENCE [LARGE SCALE GENOMIC DNA]</scope>
    <source>
        <strain evidence="1 2">NOV-71</strain>
    </source>
</reference>
<evidence type="ECO:0000313" key="1">
    <source>
        <dbReference type="EMBL" id="KAE9059153.1"/>
    </source>
</evidence>
<name>A0A6A3PSR5_9STRA</name>
<dbReference type="EMBL" id="QXFZ01006207">
    <property type="protein sequence ID" value="KAE9059153.1"/>
    <property type="molecule type" value="Genomic_DNA"/>
</dbReference>
<comment type="caution">
    <text evidence="1">The sequence shown here is derived from an EMBL/GenBank/DDBJ whole genome shotgun (WGS) entry which is preliminary data.</text>
</comment>
<proteinExistence type="predicted"/>
<organism evidence="1 2">
    <name type="scientific">Phytophthora fragariae</name>
    <dbReference type="NCBI Taxonomy" id="53985"/>
    <lineage>
        <taxon>Eukaryota</taxon>
        <taxon>Sar</taxon>
        <taxon>Stramenopiles</taxon>
        <taxon>Oomycota</taxon>
        <taxon>Peronosporomycetes</taxon>
        <taxon>Peronosporales</taxon>
        <taxon>Peronosporaceae</taxon>
        <taxon>Phytophthora</taxon>
    </lineage>
</organism>
<dbReference type="AlphaFoldDB" id="A0A6A3PSR5"/>
<accession>A0A6A3PSR5</accession>
<protein>
    <submittedName>
        <fullName evidence="1">Uncharacterized protein</fullName>
    </submittedName>
</protein>
<gene>
    <name evidence="1" type="ORF">PF007_g31049</name>
</gene>
<dbReference type="Proteomes" id="UP000441208">
    <property type="component" value="Unassembled WGS sequence"/>
</dbReference>